<dbReference type="Gene3D" id="3.40.190.10">
    <property type="entry name" value="Periplasmic binding protein-like II"/>
    <property type="match status" value="2"/>
</dbReference>
<dbReference type="Proteomes" id="UP000181901">
    <property type="component" value="Unassembled WGS sequence"/>
</dbReference>
<sequence length="243" mass="26861">MDLGAKSVYTYNLMRILLLCIAALLLGSPALGGEPLVLGYGGGSLSIASLKVLKEAYRRIGVEITGKRLPAARSLEMAENGQVDGEVNRIEAIEEQYPRLMRIDVPVNRLEGVVMTCDTSLEHVTLEAIRNLHLGIKIGNRYAEMLTKGMPSVTRLPHEKKLMTLLLEGRLDALLVDRAWAEAEMAKPGMGCLRVNEPPLVIVPLYHYLNRSHAALVPLITGEMRAMRESGEIDRILGINERR</sequence>
<keyword evidence="2" id="KW-1185">Reference proteome</keyword>
<protein>
    <submittedName>
        <fullName evidence="1">Bacterial extracellular solute-binding protein, family 3</fullName>
    </submittedName>
</protein>
<dbReference type="EMBL" id="LKAQ01000004">
    <property type="protein sequence ID" value="OIQ49071.1"/>
    <property type="molecule type" value="Genomic_DNA"/>
</dbReference>
<dbReference type="SUPFAM" id="SSF53850">
    <property type="entry name" value="Periplasmic binding protein-like II"/>
    <property type="match status" value="1"/>
</dbReference>
<name>A0A1J5N6Z8_9BACT</name>
<dbReference type="AlphaFoldDB" id="A0A1J5N6Z8"/>
<organism evidence="1 2">
    <name type="scientific">Pseudodesulfovibrio hydrargyri</name>
    <dbReference type="NCBI Taxonomy" id="2125990"/>
    <lineage>
        <taxon>Bacteria</taxon>
        <taxon>Pseudomonadati</taxon>
        <taxon>Thermodesulfobacteriota</taxon>
        <taxon>Desulfovibrionia</taxon>
        <taxon>Desulfovibrionales</taxon>
        <taxon>Desulfovibrionaceae</taxon>
    </lineage>
</organism>
<dbReference type="OrthoDB" id="368476at2"/>
<comment type="caution">
    <text evidence="1">The sequence shown here is derived from an EMBL/GenBank/DDBJ whole genome shotgun (WGS) entry which is preliminary data.</text>
</comment>
<gene>
    <name evidence="1" type="ORF">BerOc1_00991</name>
</gene>
<accession>A0A1J5N6Z8</accession>
<evidence type="ECO:0000313" key="1">
    <source>
        <dbReference type="EMBL" id="OIQ49071.1"/>
    </source>
</evidence>
<reference evidence="1 2" key="1">
    <citation type="submission" date="2015-09" db="EMBL/GenBank/DDBJ databases">
        <title>Genome of Desulfovibrio dechloracetivorans BerOc1, a mercury methylating strain isolated from highly hydrocarbons and metals contaminated coastal sediments.</title>
        <authorList>
            <person name="Goni Urriza M."/>
            <person name="Gassie C."/>
            <person name="Bouchez O."/>
            <person name="Klopp C."/>
            <person name="Ranchou-Peyruse A."/>
            <person name="Remy G."/>
        </authorList>
    </citation>
    <scope>NUCLEOTIDE SEQUENCE [LARGE SCALE GENOMIC DNA]</scope>
    <source>
        <strain evidence="1 2">BerOc1</strain>
    </source>
</reference>
<evidence type="ECO:0000313" key="2">
    <source>
        <dbReference type="Proteomes" id="UP000181901"/>
    </source>
</evidence>
<proteinExistence type="predicted"/>